<dbReference type="Gene3D" id="1.20.1090.10">
    <property type="entry name" value="Dehydroquinate synthase-like - alpha domain"/>
    <property type="match status" value="1"/>
</dbReference>
<accession>X0UGL9</accession>
<sequence>PRQIREGLAEIVKHGVIKDEELFSYLEKNIERVRNLDKEVAQFIIERSVRIKAVVVEEDEREEKGRRQVLNFGHTIGHAIEGAMEYKEYTHGEAVSLGMVAAVKISEKLGFISKDLVKRIIELLKVIGLPVKVEEVDEDKFWDVLHRDKKIRAGGLNFVLPRDIGDVFLTSEVPIKVIKEVLREIEK</sequence>
<comment type="caution">
    <text evidence="4">The sequence shown here is derived from an EMBL/GenBank/DDBJ whole genome shotgun (WGS) entry which is preliminary data.</text>
</comment>
<name>X0UGL9_9ZZZZ</name>
<protein>
    <recommendedName>
        <fullName evidence="3">3-dehydroquinate synthase C-terminal domain-containing protein</fullName>
    </recommendedName>
</protein>
<proteinExistence type="predicted"/>
<dbReference type="EMBL" id="BARS01012535">
    <property type="protein sequence ID" value="GAF87665.1"/>
    <property type="molecule type" value="Genomic_DNA"/>
</dbReference>
<dbReference type="PANTHER" id="PTHR43622:SF7">
    <property type="entry name" value="3-DEHYDROQUINATE SYNTHASE, CHLOROPLASTIC"/>
    <property type="match status" value="1"/>
</dbReference>
<dbReference type="AlphaFoldDB" id="X0UGL9"/>
<gene>
    <name evidence="4" type="ORF">S01H1_22276</name>
</gene>
<evidence type="ECO:0000313" key="4">
    <source>
        <dbReference type="EMBL" id="GAF87665.1"/>
    </source>
</evidence>
<evidence type="ECO:0000256" key="2">
    <source>
        <dbReference type="ARBA" id="ARBA00023239"/>
    </source>
</evidence>
<keyword evidence="1" id="KW-0520">NAD</keyword>
<keyword evidence="2" id="KW-0456">Lyase</keyword>
<dbReference type="SUPFAM" id="SSF56796">
    <property type="entry name" value="Dehydroquinate synthase-like"/>
    <property type="match status" value="1"/>
</dbReference>
<feature type="non-terminal residue" evidence="4">
    <location>
        <position position="1"/>
    </location>
</feature>
<organism evidence="4">
    <name type="scientific">marine sediment metagenome</name>
    <dbReference type="NCBI Taxonomy" id="412755"/>
    <lineage>
        <taxon>unclassified sequences</taxon>
        <taxon>metagenomes</taxon>
        <taxon>ecological metagenomes</taxon>
    </lineage>
</organism>
<feature type="domain" description="3-dehydroquinate synthase C-terminal" evidence="3">
    <location>
        <begin position="7"/>
        <end position="150"/>
    </location>
</feature>
<dbReference type="GO" id="GO:0009073">
    <property type="term" value="P:aromatic amino acid family biosynthetic process"/>
    <property type="evidence" value="ECO:0007669"/>
    <property type="project" value="TreeGrafter"/>
</dbReference>
<evidence type="ECO:0000259" key="3">
    <source>
        <dbReference type="Pfam" id="PF24621"/>
    </source>
</evidence>
<dbReference type="GO" id="GO:0003856">
    <property type="term" value="F:3-dehydroquinate synthase activity"/>
    <property type="evidence" value="ECO:0007669"/>
    <property type="project" value="TreeGrafter"/>
</dbReference>
<reference evidence="4" key="1">
    <citation type="journal article" date="2014" name="Front. Microbiol.">
        <title>High frequency of phylogenetically diverse reductive dehalogenase-homologous genes in deep subseafloor sedimentary metagenomes.</title>
        <authorList>
            <person name="Kawai M."/>
            <person name="Futagami T."/>
            <person name="Toyoda A."/>
            <person name="Takaki Y."/>
            <person name="Nishi S."/>
            <person name="Hori S."/>
            <person name="Arai W."/>
            <person name="Tsubouchi T."/>
            <person name="Morono Y."/>
            <person name="Uchiyama I."/>
            <person name="Ito T."/>
            <person name="Fujiyama A."/>
            <person name="Inagaki F."/>
            <person name="Takami H."/>
        </authorList>
    </citation>
    <scope>NUCLEOTIDE SEQUENCE</scope>
    <source>
        <strain evidence="4">Expedition CK06-06</strain>
    </source>
</reference>
<dbReference type="PANTHER" id="PTHR43622">
    <property type="entry name" value="3-DEHYDROQUINATE SYNTHASE"/>
    <property type="match status" value="1"/>
</dbReference>
<dbReference type="InterPro" id="IPR050071">
    <property type="entry name" value="Dehydroquinate_synthase"/>
</dbReference>
<evidence type="ECO:0000256" key="1">
    <source>
        <dbReference type="ARBA" id="ARBA00023027"/>
    </source>
</evidence>
<dbReference type="InterPro" id="IPR056179">
    <property type="entry name" value="DHQS_C"/>
</dbReference>
<dbReference type="Pfam" id="PF24621">
    <property type="entry name" value="DHQS_C"/>
    <property type="match status" value="1"/>
</dbReference>